<dbReference type="Proteomes" id="UP000053815">
    <property type="component" value="Unassembled WGS sequence"/>
</dbReference>
<dbReference type="GO" id="GO:0005737">
    <property type="term" value="C:cytoplasm"/>
    <property type="evidence" value="ECO:0007669"/>
    <property type="project" value="TreeGrafter"/>
</dbReference>
<dbReference type="Gene3D" id="3.30.9.10">
    <property type="entry name" value="D-Amino Acid Oxidase, subunit A, domain 2"/>
    <property type="match status" value="1"/>
</dbReference>
<evidence type="ECO:0000256" key="3">
    <source>
        <dbReference type="ARBA" id="ARBA00022630"/>
    </source>
</evidence>
<feature type="binding site" evidence="6">
    <location>
        <position position="168"/>
    </location>
    <ligand>
        <name>FAD</name>
        <dbReference type="ChEBI" id="CHEBI:57692"/>
    </ligand>
</feature>
<evidence type="ECO:0000313" key="8">
    <source>
        <dbReference type="EMBL" id="GAN09249.1"/>
    </source>
</evidence>
<dbReference type="InterPro" id="IPR006076">
    <property type="entry name" value="FAD-dep_OxRdtase"/>
</dbReference>
<evidence type="ECO:0000259" key="7">
    <source>
        <dbReference type="Pfam" id="PF01266"/>
    </source>
</evidence>
<feature type="binding site" evidence="6">
    <location>
        <position position="322"/>
    </location>
    <ligand>
        <name>D-dopa</name>
        <dbReference type="ChEBI" id="CHEBI:149689"/>
    </ligand>
</feature>
<reference evidence="8" key="1">
    <citation type="submission" date="2014-09" db="EMBL/GenBank/DDBJ databases">
        <title>Draft genome sequence of an oleaginous Mucoromycotina fungus Mucor ambiguus NBRC6742.</title>
        <authorList>
            <person name="Takeda I."/>
            <person name="Yamane N."/>
            <person name="Morita T."/>
            <person name="Tamano K."/>
            <person name="Machida M."/>
            <person name="Baker S."/>
            <person name="Koike H."/>
        </authorList>
    </citation>
    <scope>NUCLEOTIDE SEQUENCE</scope>
    <source>
        <strain evidence="8">NBRC 6742</strain>
    </source>
</reference>
<dbReference type="OrthoDB" id="2015447at2759"/>
<evidence type="ECO:0000256" key="2">
    <source>
        <dbReference type="ARBA" id="ARBA00006730"/>
    </source>
</evidence>
<name>A0A0C9MP66_9FUNG</name>
<dbReference type="InterPro" id="IPR023209">
    <property type="entry name" value="DAO"/>
</dbReference>
<dbReference type="AlphaFoldDB" id="A0A0C9MP66"/>
<accession>A0A0C9MP66</accession>
<evidence type="ECO:0000256" key="6">
    <source>
        <dbReference type="PIRSR" id="PIRSR000189-1"/>
    </source>
</evidence>
<feature type="domain" description="FAD dependent oxidoreductase" evidence="7">
    <location>
        <begin position="8"/>
        <end position="337"/>
    </location>
</feature>
<sequence length="351" mass="38815">MIDTSKPIVVLGAGVIGLSTALQLKQKGYKNVMIVAKYVPGNMCIEYTSPFAGAHWRTMAPNNNPLLKKFDTVTYNRFMELTKSSENSGIMAAPSYDYYDDAELPENADPWFQDLVQDFEILTEKDDLPHGAKIGHKYTTVLINTPVYIAWLAAKFEELGGEIVQRNVGHIDEVFNIAKNPFVINCTGLGARFLGGVSDEAVFPTRGQTIVIKAPHIKRTITHMGAQGITYVIPRSDGTVILGGTADKHDFNPFPEAKTNKIILEKTFALCPELMDKPLEIVKYNVGLRPSRIGGVRIENEIITSRNNKQKVQVTHAYGHGGFGVQSSWGSAEYIIETMEKGFPTSTFARL</sequence>
<comment type="similarity">
    <text evidence="2">Belongs to the DAMOX/DASOX family.</text>
</comment>
<dbReference type="SUPFAM" id="SSF54373">
    <property type="entry name" value="FAD-linked reductases, C-terminal domain"/>
    <property type="match status" value="1"/>
</dbReference>
<keyword evidence="4 6" id="KW-0274">FAD</keyword>
<organism evidence="8">
    <name type="scientific">Mucor ambiguus</name>
    <dbReference type="NCBI Taxonomy" id="91626"/>
    <lineage>
        <taxon>Eukaryota</taxon>
        <taxon>Fungi</taxon>
        <taxon>Fungi incertae sedis</taxon>
        <taxon>Mucoromycota</taxon>
        <taxon>Mucoromycotina</taxon>
        <taxon>Mucoromycetes</taxon>
        <taxon>Mucorales</taxon>
        <taxon>Mucorineae</taxon>
        <taxon>Mucoraceae</taxon>
        <taxon>Mucor</taxon>
    </lineage>
</organism>
<evidence type="ECO:0000256" key="1">
    <source>
        <dbReference type="ARBA" id="ARBA00001974"/>
    </source>
</evidence>
<keyword evidence="9" id="KW-1185">Reference proteome</keyword>
<feature type="binding site" evidence="6">
    <location>
        <position position="187"/>
    </location>
    <ligand>
        <name>FAD</name>
        <dbReference type="ChEBI" id="CHEBI:57692"/>
    </ligand>
</feature>
<evidence type="ECO:0000313" key="9">
    <source>
        <dbReference type="Proteomes" id="UP000053815"/>
    </source>
</evidence>
<dbReference type="PANTHER" id="PTHR11530:SF11">
    <property type="entry name" value="D-ASPARTATE OXIDASE"/>
    <property type="match status" value="1"/>
</dbReference>
<dbReference type="GO" id="GO:0019478">
    <property type="term" value="P:D-amino acid catabolic process"/>
    <property type="evidence" value="ECO:0007669"/>
    <property type="project" value="TreeGrafter"/>
</dbReference>
<dbReference type="PANTHER" id="PTHR11530">
    <property type="entry name" value="D-AMINO ACID OXIDASE"/>
    <property type="match status" value="1"/>
</dbReference>
<protein>
    <submittedName>
        <fullName evidence="8">D-amino-acid oxidase</fullName>
    </submittedName>
</protein>
<dbReference type="Gene3D" id="3.40.50.720">
    <property type="entry name" value="NAD(P)-binding Rossmann-like Domain"/>
    <property type="match status" value="1"/>
</dbReference>
<keyword evidence="3" id="KW-0285">Flavoprotein</keyword>
<comment type="cofactor">
    <cofactor evidence="1 6">
        <name>FAD</name>
        <dbReference type="ChEBI" id="CHEBI:57692"/>
    </cofactor>
</comment>
<gene>
    <name evidence="8" type="ORF">MAM1_0254c08773</name>
</gene>
<feature type="binding site" evidence="6">
    <location>
        <begin position="48"/>
        <end position="49"/>
    </location>
    <ligand>
        <name>FAD</name>
        <dbReference type="ChEBI" id="CHEBI:57692"/>
    </ligand>
</feature>
<dbReference type="STRING" id="91626.A0A0C9MP66"/>
<keyword evidence="5" id="KW-0560">Oxidoreductase</keyword>
<evidence type="ECO:0000256" key="4">
    <source>
        <dbReference type="ARBA" id="ARBA00022827"/>
    </source>
</evidence>
<dbReference type="GO" id="GO:0071949">
    <property type="term" value="F:FAD binding"/>
    <property type="evidence" value="ECO:0007669"/>
    <property type="project" value="InterPro"/>
</dbReference>
<proteinExistence type="inferred from homology"/>
<dbReference type="SUPFAM" id="SSF51971">
    <property type="entry name" value="Nucleotide-binding domain"/>
    <property type="match status" value="1"/>
</dbReference>
<dbReference type="Pfam" id="PF01266">
    <property type="entry name" value="DAO"/>
    <property type="match status" value="1"/>
</dbReference>
<dbReference type="EMBL" id="DF836543">
    <property type="protein sequence ID" value="GAN09249.1"/>
    <property type="molecule type" value="Genomic_DNA"/>
</dbReference>
<evidence type="ECO:0000256" key="5">
    <source>
        <dbReference type="ARBA" id="ARBA00023002"/>
    </source>
</evidence>
<dbReference type="PIRSF" id="PIRSF000189">
    <property type="entry name" value="D-aa_oxidase"/>
    <property type="match status" value="1"/>
</dbReference>
<dbReference type="GO" id="GO:0003884">
    <property type="term" value="F:D-amino-acid oxidase activity"/>
    <property type="evidence" value="ECO:0007669"/>
    <property type="project" value="InterPro"/>
</dbReference>
<feature type="binding site" evidence="6">
    <location>
        <position position="289"/>
    </location>
    <ligand>
        <name>D-dopa</name>
        <dbReference type="ChEBI" id="CHEBI:149689"/>
    </ligand>
</feature>